<organism evidence="1 2">
    <name type="scientific">Microbulbifer flavimaris</name>
    <dbReference type="NCBI Taxonomy" id="1781068"/>
    <lineage>
        <taxon>Bacteria</taxon>
        <taxon>Pseudomonadati</taxon>
        <taxon>Pseudomonadota</taxon>
        <taxon>Gammaproteobacteria</taxon>
        <taxon>Cellvibrionales</taxon>
        <taxon>Microbulbiferaceae</taxon>
        <taxon>Microbulbifer</taxon>
    </lineage>
</organism>
<sequence length="104" mass="11631">MTRYLVSRHPGAWQWFAQQGIAIDRVVTHLHPGLPRTGDVVYGTLPVAVMAKLQRRGVGVYLLVLDVPAHLRGCELSAADMHACNARLEHYRVWRVTHAPVGEL</sequence>
<dbReference type="NCBIfam" id="TIGR02620">
    <property type="entry name" value="cas_VVA1548"/>
    <property type="match status" value="1"/>
</dbReference>
<protein>
    <submittedName>
        <fullName evidence="1">CRISPR-associated protein Csx16</fullName>
    </submittedName>
</protein>
<name>A0ABX4HZU6_9GAMM</name>
<gene>
    <name evidence="1" type="primary">csx16</name>
    <name evidence="1" type="ORF">AWR36_006125</name>
</gene>
<reference evidence="1" key="1">
    <citation type="submission" date="2017-08" db="EMBL/GenBank/DDBJ databases">
        <title>Microbulbifer marisrubri sp. nov., a halophilic alphaproteobacterium isolated from marine sediment of the Yellow Sea, China.</title>
        <authorList>
            <person name="Zhang G."/>
            <person name="Xiong Q."/>
        </authorList>
    </citation>
    <scope>NUCLEOTIDE SEQUENCE [LARGE SCALE GENOMIC DNA]</scope>
    <source>
        <strain evidence="1">WRN-8</strain>
    </source>
</reference>
<dbReference type="InterPro" id="IPR013443">
    <property type="entry name" value="CRISPR-assoc_prot_Csx16"/>
</dbReference>
<proteinExistence type="predicted"/>
<evidence type="ECO:0000313" key="1">
    <source>
        <dbReference type="EMBL" id="PCO05591.1"/>
    </source>
</evidence>
<dbReference type="Proteomes" id="UP000218427">
    <property type="component" value="Unassembled WGS sequence"/>
</dbReference>
<dbReference type="EMBL" id="LRFG02000002">
    <property type="protein sequence ID" value="PCO05591.1"/>
    <property type="molecule type" value="Genomic_DNA"/>
</dbReference>
<dbReference type="Pfam" id="PF09652">
    <property type="entry name" value="Cas_VVA1548"/>
    <property type="match status" value="1"/>
</dbReference>
<accession>A0ABX4HZU6</accession>
<dbReference type="RefSeq" id="WP_067082597.1">
    <property type="nucleotide sequence ID" value="NZ_LRFG02000002.1"/>
</dbReference>
<evidence type="ECO:0000313" key="2">
    <source>
        <dbReference type="Proteomes" id="UP000218427"/>
    </source>
</evidence>
<comment type="caution">
    <text evidence="1">The sequence shown here is derived from an EMBL/GenBank/DDBJ whole genome shotgun (WGS) entry which is preliminary data.</text>
</comment>
<keyword evidence="2" id="KW-1185">Reference proteome</keyword>